<keyword evidence="10 11" id="KW-0131">Cell cycle</keyword>
<gene>
    <name evidence="11 13" type="primary">ftsE</name>
    <name evidence="13" type="ORF">CEW91_11435</name>
</gene>
<dbReference type="InterPro" id="IPR003593">
    <property type="entry name" value="AAA+_ATPase"/>
</dbReference>
<dbReference type="PROSITE" id="PS50893">
    <property type="entry name" value="ABC_TRANSPORTER_2"/>
    <property type="match status" value="1"/>
</dbReference>
<evidence type="ECO:0000256" key="5">
    <source>
        <dbReference type="ARBA" id="ARBA00022475"/>
    </source>
</evidence>
<keyword evidence="14" id="KW-1185">Reference proteome</keyword>
<dbReference type="EMBL" id="CP022133">
    <property type="protein sequence ID" value="ASG66710.1"/>
    <property type="molecule type" value="Genomic_DNA"/>
</dbReference>
<evidence type="ECO:0000313" key="13">
    <source>
        <dbReference type="EMBL" id="ASG66710.1"/>
    </source>
</evidence>
<comment type="subcellular location">
    <subcellularLocation>
        <location evidence="11">Cell inner membrane</location>
        <topology evidence="11">Peripheral membrane protein</topology>
        <orientation evidence="11">Cytoplasmic side</orientation>
    </subcellularLocation>
    <subcellularLocation>
        <location evidence="2">Cell membrane</location>
        <topology evidence="2">Peripheral membrane protein</topology>
    </subcellularLocation>
</comment>
<dbReference type="InterPro" id="IPR015854">
    <property type="entry name" value="ABC_transpr_LolD-like"/>
</dbReference>
<sequence length="225" mass="25139">MIRFEQVSKTYRGGHQALSHVDFHVKPGEMAFLTGHSGAGKSTLLKLISLMERPTAGRVLINGHDLRNIKPSQVPYVRRDIGMIFQDHRLLMDKTVFDNVALPLIIEGYSVQEARKRVQAALDKVGLGDKVKHYPQMLSGGEQQRVGIARAIVTKPPLLLADEPTGNLDPKLSMEIIRLFEEFNKVGVAVLIATHDLGLIARLRYRTLTLKDGRMINDGLEDNEL</sequence>
<feature type="domain" description="ABC transporter" evidence="12">
    <location>
        <begin position="2"/>
        <end position="225"/>
    </location>
</feature>
<dbReference type="SMART" id="SM00382">
    <property type="entry name" value="AAA"/>
    <property type="match status" value="1"/>
</dbReference>
<dbReference type="InterPro" id="IPR003439">
    <property type="entry name" value="ABC_transporter-like_ATP-bd"/>
</dbReference>
<comment type="function">
    <text evidence="1">Part of the ABC transporter FtsEX involved in cellular division. Important for assembly or stability of the septal ring.</text>
</comment>
<comment type="subunit">
    <text evidence="11">Homodimer. Forms a membrane-associated complex with FtsX.</text>
</comment>
<evidence type="ECO:0000256" key="4">
    <source>
        <dbReference type="ARBA" id="ARBA00020019"/>
    </source>
</evidence>
<evidence type="ECO:0000256" key="11">
    <source>
        <dbReference type="RuleBase" id="RU365094"/>
    </source>
</evidence>
<evidence type="ECO:0000256" key="7">
    <source>
        <dbReference type="ARBA" id="ARBA00022741"/>
    </source>
</evidence>
<dbReference type="SUPFAM" id="SSF52540">
    <property type="entry name" value="P-loop containing nucleoside triphosphate hydrolases"/>
    <property type="match status" value="1"/>
</dbReference>
<dbReference type="InterPro" id="IPR005286">
    <property type="entry name" value="Cell_div_FtsE"/>
</dbReference>
<evidence type="ECO:0000256" key="6">
    <source>
        <dbReference type="ARBA" id="ARBA00022618"/>
    </source>
</evidence>
<dbReference type="Gene3D" id="3.40.50.300">
    <property type="entry name" value="P-loop containing nucleotide triphosphate hydrolases"/>
    <property type="match status" value="1"/>
</dbReference>
<dbReference type="PANTHER" id="PTHR24220">
    <property type="entry name" value="IMPORT ATP-BINDING PROTEIN"/>
    <property type="match status" value="1"/>
</dbReference>
<proteinExistence type="inferred from homology"/>
<evidence type="ECO:0000259" key="12">
    <source>
        <dbReference type="PROSITE" id="PS50893"/>
    </source>
</evidence>
<comment type="similarity">
    <text evidence="3 11">Belongs to the ABC transporter superfamily.</text>
</comment>
<dbReference type="PROSITE" id="PS00211">
    <property type="entry name" value="ABC_TRANSPORTER_1"/>
    <property type="match status" value="1"/>
</dbReference>
<evidence type="ECO:0000256" key="1">
    <source>
        <dbReference type="ARBA" id="ARBA00002579"/>
    </source>
</evidence>
<dbReference type="Proteomes" id="UP000197717">
    <property type="component" value="Chromosome"/>
</dbReference>
<dbReference type="GO" id="GO:0051301">
    <property type="term" value="P:cell division"/>
    <property type="evidence" value="ECO:0007669"/>
    <property type="project" value="UniProtKB-KW"/>
</dbReference>
<evidence type="ECO:0000256" key="8">
    <source>
        <dbReference type="ARBA" id="ARBA00022840"/>
    </source>
</evidence>
<dbReference type="RefSeq" id="WP_088769157.1">
    <property type="nucleotide sequence ID" value="NZ_CP022133.1"/>
</dbReference>
<dbReference type="GO" id="GO:0005524">
    <property type="term" value="F:ATP binding"/>
    <property type="evidence" value="ECO:0007669"/>
    <property type="project" value="UniProtKB-KW"/>
</dbReference>
<keyword evidence="6 11" id="KW-0132">Cell division</keyword>
<reference evidence="13 14" key="1">
    <citation type="submission" date="2017-06" db="EMBL/GenBank/DDBJ databases">
        <title>Complete genome sequence of Idiomarina piscisalsi strain 10PY1A isolated from soil of Soudi Arabia.</title>
        <authorList>
            <person name="Kim M.-C."/>
            <person name="Jung B.K."/>
            <person name="Budiyanto F."/>
            <person name="Nzila A."/>
            <person name="Shin J.-H."/>
        </authorList>
    </citation>
    <scope>NUCLEOTIDE SEQUENCE [LARGE SCALE GENOMIC DNA]</scope>
    <source>
        <strain evidence="13 14">10PY1A</strain>
    </source>
</reference>
<dbReference type="Pfam" id="PF00005">
    <property type="entry name" value="ABC_tran"/>
    <property type="match status" value="1"/>
</dbReference>
<dbReference type="NCBIfam" id="TIGR02673">
    <property type="entry name" value="FtsE"/>
    <property type="match status" value="1"/>
</dbReference>
<evidence type="ECO:0000256" key="10">
    <source>
        <dbReference type="ARBA" id="ARBA00023306"/>
    </source>
</evidence>
<organism evidence="13 14">
    <name type="scientific">Idiomarina piscisalsi</name>
    <dbReference type="NCBI Taxonomy" id="1096243"/>
    <lineage>
        <taxon>Bacteria</taxon>
        <taxon>Pseudomonadati</taxon>
        <taxon>Pseudomonadota</taxon>
        <taxon>Gammaproteobacteria</taxon>
        <taxon>Alteromonadales</taxon>
        <taxon>Idiomarinaceae</taxon>
        <taxon>Idiomarina</taxon>
    </lineage>
</organism>
<evidence type="ECO:0000256" key="2">
    <source>
        <dbReference type="ARBA" id="ARBA00004202"/>
    </source>
</evidence>
<evidence type="ECO:0000313" key="14">
    <source>
        <dbReference type="Proteomes" id="UP000197717"/>
    </source>
</evidence>
<keyword evidence="8 11" id="KW-0067">ATP-binding</keyword>
<evidence type="ECO:0000256" key="3">
    <source>
        <dbReference type="ARBA" id="ARBA00005417"/>
    </source>
</evidence>
<name>A0ABM6LW96_9GAMM</name>
<dbReference type="PANTHER" id="PTHR24220:SF470">
    <property type="entry name" value="CELL DIVISION ATP-BINDING PROTEIN FTSE"/>
    <property type="match status" value="1"/>
</dbReference>
<protein>
    <recommendedName>
        <fullName evidence="4 11">Cell division ATP-binding protein FtsE</fullName>
    </recommendedName>
</protein>
<dbReference type="InterPro" id="IPR017871">
    <property type="entry name" value="ABC_transporter-like_CS"/>
</dbReference>
<dbReference type="InterPro" id="IPR027417">
    <property type="entry name" value="P-loop_NTPase"/>
</dbReference>
<keyword evidence="5 11" id="KW-1003">Cell membrane</keyword>
<accession>A0ABM6LW96</accession>
<keyword evidence="9 11" id="KW-0472">Membrane</keyword>
<keyword evidence="7 11" id="KW-0547">Nucleotide-binding</keyword>
<evidence type="ECO:0000256" key="9">
    <source>
        <dbReference type="ARBA" id="ARBA00023136"/>
    </source>
</evidence>